<keyword evidence="2" id="KW-1185">Reference proteome</keyword>
<comment type="caution">
    <text evidence="1">The sequence shown here is derived from an EMBL/GenBank/DDBJ whole genome shotgun (WGS) entry which is preliminary data.</text>
</comment>
<reference evidence="1 2" key="1">
    <citation type="submission" date="2015-06" db="EMBL/GenBank/DDBJ databases">
        <title>Draft genome of the moderately acidophilic sulfate reducer Candidatus Desulfosporosinus acididurans strain M1.</title>
        <authorList>
            <person name="Poehlein A."/>
            <person name="Petzsch P."/>
            <person name="Johnson B.D."/>
            <person name="Schloemann M."/>
            <person name="Daniel R."/>
            <person name="Muehling M."/>
        </authorList>
    </citation>
    <scope>NUCLEOTIDE SEQUENCE [LARGE SCALE GENOMIC DNA]</scope>
    <source>
        <strain evidence="1 2">M1</strain>
    </source>
</reference>
<accession>A0A0J1IQ03</accession>
<name>A0A0J1IQ03_9FIRM</name>
<protein>
    <submittedName>
        <fullName evidence="1">Uncharacterized protein</fullName>
    </submittedName>
</protein>
<proteinExistence type="predicted"/>
<evidence type="ECO:0000313" key="2">
    <source>
        <dbReference type="Proteomes" id="UP000036356"/>
    </source>
</evidence>
<dbReference type="EMBL" id="LDZY01000004">
    <property type="protein sequence ID" value="KLU66771.1"/>
    <property type="molecule type" value="Genomic_DNA"/>
</dbReference>
<dbReference type="RefSeq" id="WP_047809303.1">
    <property type="nucleotide sequence ID" value="NZ_LDZY01000004.1"/>
</dbReference>
<evidence type="ECO:0000313" key="1">
    <source>
        <dbReference type="EMBL" id="KLU66771.1"/>
    </source>
</evidence>
<organism evidence="1 2">
    <name type="scientific">Desulfosporosinus acididurans</name>
    <dbReference type="NCBI Taxonomy" id="476652"/>
    <lineage>
        <taxon>Bacteria</taxon>
        <taxon>Bacillati</taxon>
        <taxon>Bacillota</taxon>
        <taxon>Clostridia</taxon>
        <taxon>Eubacteriales</taxon>
        <taxon>Desulfitobacteriaceae</taxon>
        <taxon>Desulfosporosinus</taxon>
    </lineage>
</organism>
<dbReference type="AlphaFoldDB" id="A0A0J1IQ03"/>
<dbReference type="PATRIC" id="fig|476652.3.peg.1476"/>
<sequence>MPKTRANMLSTAARQLVGKSQVYALLVDSSGNAILDSEGNEQIAELEAVGGRLKVDIGAAAVGGKIPVVTEINSVSLTDLETTNAPPLTGLKTVIATAAEVFAGASAKSNRRMLFIKNTDPVLRCKVGASGVSQQTGTSLEPGAAVEIKFDPGIYVPIFAISEGASIKVEVWEV</sequence>
<gene>
    <name evidence="1" type="ORF">DEAC_c14390</name>
</gene>
<dbReference type="STRING" id="476652.DEAC_c14390"/>
<dbReference type="Proteomes" id="UP000036356">
    <property type="component" value="Unassembled WGS sequence"/>
</dbReference>